<dbReference type="PANTHER" id="PTHR43531:SF11">
    <property type="entry name" value="METHYL-ACCEPTING CHEMOTAXIS PROTEIN 3"/>
    <property type="match status" value="1"/>
</dbReference>
<evidence type="ECO:0000256" key="4">
    <source>
        <dbReference type="SAM" id="Coils"/>
    </source>
</evidence>
<dbReference type="PANTHER" id="PTHR43531">
    <property type="entry name" value="PROTEIN ICFG"/>
    <property type="match status" value="1"/>
</dbReference>
<name>A0A1G9J765_9FIRM</name>
<dbReference type="Gene3D" id="1.10.287.950">
    <property type="entry name" value="Methyl-accepting chemotaxis protein"/>
    <property type="match status" value="1"/>
</dbReference>
<dbReference type="Pfam" id="PF00015">
    <property type="entry name" value="MCPsignal"/>
    <property type="match status" value="1"/>
</dbReference>
<dbReference type="InterPro" id="IPR024478">
    <property type="entry name" value="HlyB_4HB_MCP"/>
</dbReference>
<keyword evidence="3" id="KW-0807">Transducer</keyword>
<dbReference type="SUPFAM" id="SSF58104">
    <property type="entry name" value="Methyl-accepting chemotaxis protein (MCP) signaling domain"/>
    <property type="match status" value="1"/>
</dbReference>
<keyword evidence="5" id="KW-1133">Transmembrane helix</keyword>
<dbReference type="SMART" id="SM00283">
    <property type="entry name" value="MA"/>
    <property type="match status" value="1"/>
</dbReference>
<dbReference type="GO" id="GO:0007165">
    <property type="term" value="P:signal transduction"/>
    <property type="evidence" value="ECO:0007669"/>
    <property type="project" value="UniProtKB-KW"/>
</dbReference>
<accession>A0A1G9J765</accession>
<dbReference type="InterPro" id="IPR051310">
    <property type="entry name" value="MCP_chemotaxis"/>
</dbReference>
<feature type="domain" description="Methyl-accepting transducer" evidence="7">
    <location>
        <begin position="313"/>
        <end position="542"/>
    </location>
</feature>
<dbReference type="InterPro" id="IPR004089">
    <property type="entry name" value="MCPsignal_dom"/>
</dbReference>
<keyword evidence="5" id="KW-0472">Membrane</keyword>
<evidence type="ECO:0000259" key="7">
    <source>
        <dbReference type="PROSITE" id="PS50111"/>
    </source>
</evidence>
<dbReference type="RefSeq" id="WP_092722579.1">
    <property type="nucleotide sequence ID" value="NZ_FNGW01000001.1"/>
</dbReference>
<keyword evidence="6" id="KW-0732">Signal</keyword>
<evidence type="ECO:0000256" key="6">
    <source>
        <dbReference type="SAM" id="SignalP"/>
    </source>
</evidence>
<dbReference type="SMART" id="SM00304">
    <property type="entry name" value="HAMP"/>
    <property type="match status" value="1"/>
</dbReference>
<dbReference type="Gene3D" id="6.10.340.10">
    <property type="match status" value="1"/>
</dbReference>
<feature type="chain" id="PRO_5038944955" evidence="6">
    <location>
        <begin position="25"/>
        <end position="578"/>
    </location>
</feature>
<keyword evidence="4" id="KW-0175">Coiled coil</keyword>
<feature type="coiled-coil region" evidence="4">
    <location>
        <begin position="296"/>
        <end position="362"/>
    </location>
</feature>
<evidence type="ECO:0000256" key="1">
    <source>
        <dbReference type="ARBA" id="ARBA00022500"/>
    </source>
</evidence>
<feature type="transmembrane region" description="Helical" evidence="5">
    <location>
        <begin position="187"/>
        <end position="210"/>
    </location>
</feature>
<dbReference type="AlphaFoldDB" id="A0A1G9J765"/>
<evidence type="ECO:0000256" key="2">
    <source>
        <dbReference type="ARBA" id="ARBA00029447"/>
    </source>
</evidence>
<dbReference type="CDD" id="cd06225">
    <property type="entry name" value="HAMP"/>
    <property type="match status" value="1"/>
</dbReference>
<dbReference type="GO" id="GO:0006935">
    <property type="term" value="P:chemotaxis"/>
    <property type="evidence" value="ECO:0007669"/>
    <property type="project" value="UniProtKB-KW"/>
</dbReference>
<protein>
    <submittedName>
        <fullName evidence="9">Methyl-accepting chemotaxis protein</fullName>
    </submittedName>
</protein>
<evidence type="ECO:0000259" key="8">
    <source>
        <dbReference type="PROSITE" id="PS50885"/>
    </source>
</evidence>
<feature type="signal peptide" evidence="6">
    <location>
        <begin position="1"/>
        <end position="24"/>
    </location>
</feature>
<reference evidence="9 10" key="1">
    <citation type="submission" date="2016-10" db="EMBL/GenBank/DDBJ databases">
        <authorList>
            <person name="de Groot N.N."/>
        </authorList>
    </citation>
    <scope>NUCLEOTIDE SEQUENCE [LARGE SCALE GENOMIC DNA]</scope>
    <source>
        <strain evidence="9 10">DSM 797</strain>
    </source>
</reference>
<dbReference type="PROSITE" id="PS50111">
    <property type="entry name" value="CHEMOTAXIS_TRANSDUC_2"/>
    <property type="match status" value="1"/>
</dbReference>
<gene>
    <name evidence="9" type="ORF">SAMN04515677_101537</name>
</gene>
<evidence type="ECO:0000256" key="5">
    <source>
        <dbReference type="SAM" id="Phobius"/>
    </source>
</evidence>
<dbReference type="Pfam" id="PF00672">
    <property type="entry name" value="HAMP"/>
    <property type="match status" value="1"/>
</dbReference>
<keyword evidence="1" id="KW-0145">Chemotaxis</keyword>
<dbReference type="Proteomes" id="UP000199068">
    <property type="component" value="Unassembled WGS sequence"/>
</dbReference>
<organism evidence="9 10">
    <name type="scientific">Romboutsia lituseburensis DSM 797</name>
    <dbReference type="NCBI Taxonomy" id="1121325"/>
    <lineage>
        <taxon>Bacteria</taxon>
        <taxon>Bacillati</taxon>
        <taxon>Bacillota</taxon>
        <taxon>Clostridia</taxon>
        <taxon>Peptostreptococcales</taxon>
        <taxon>Peptostreptococcaceae</taxon>
        <taxon>Romboutsia</taxon>
    </lineage>
</organism>
<evidence type="ECO:0000313" key="10">
    <source>
        <dbReference type="Proteomes" id="UP000199068"/>
    </source>
</evidence>
<dbReference type="GO" id="GO:0005886">
    <property type="term" value="C:plasma membrane"/>
    <property type="evidence" value="ECO:0007669"/>
    <property type="project" value="TreeGrafter"/>
</dbReference>
<comment type="similarity">
    <text evidence="2">Belongs to the methyl-accepting chemotaxis (MCP) protein family.</text>
</comment>
<dbReference type="Pfam" id="PF12729">
    <property type="entry name" value="4HB_MCP_1"/>
    <property type="match status" value="1"/>
</dbReference>
<dbReference type="STRING" id="1121325.SAMN04515677_101537"/>
<dbReference type="EMBL" id="FNGW01000001">
    <property type="protein sequence ID" value="SDL33369.1"/>
    <property type="molecule type" value="Genomic_DNA"/>
</dbReference>
<dbReference type="CDD" id="cd11386">
    <property type="entry name" value="MCP_signal"/>
    <property type="match status" value="1"/>
</dbReference>
<evidence type="ECO:0000313" key="9">
    <source>
        <dbReference type="EMBL" id="SDL33369.1"/>
    </source>
</evidence>
<feature type="domain" description="HAMP" evidence="8">
    <location>
        <begin position="211"/>
        <end position="263"/>
    </location>
</feature>
<dbReference type="PROSITE" id="PS50885">
    <property type="entry name" value="HAMP"/>
    <property type="match status" value="1"/>
</dbReference>
<evidence type="ECO:0000256" key="3">
    <source>
        <dbReference type="PROSITE-ProRule" id="PRU00284"/>
    </source>
</evidence>
<keyword evidence="5" id="KW-0812">Transmembrane</keyword>
<proteinExistence type="inferred from homology"/>
<sequence>MKNWNVGKKLGLAFLILILMSVFAGANSLANLRKGVKASTNFSEQANELTALSMQIKKDIVSVEKNIAKGAISTNPSELKNAVNKDLDKMYERVNILRNDFKDEKTVNQLVNNIENSINELKNQSMEVFALIESGKVKEASEMISSNTGQYATVSSKCLNDTEKLYKYTQGLIKKENTDLKVKAKRAWVISITTGLAVIATGIVMCIYIVKMLKNPIEELEKCANQMSNGDFDVNIEYSSEDELGKLADSMRLMSEKVNAIIHDTVRILGEVASGNFDVEPEAEYIGVFKNIEISIEKIINELSETMAQINQSSQEVQSASEQVANGSQMLSQGATEQASAIEELSSTIIDISEKINNTAENAKKANALALNAGRQVRDGNEQMKEMINAMNEISFTSSEIGRIIKTIDDIAFQTNILALNAAVEAARAGSAGKGFAVVADEVRNLAAKSAEAAKNTSDLIENSIKAVENGNLILENTAQSLNKIVKTANRTSAVVNEITKANEEQATAIAQVTLGVEQISEVVQTSSHTAQESAASSEELSGQAQMLKSLMSHFKLKGGNESLDSLNFKYDEQEFFN</sequence>
<dbReference type="InterPro" id="IPR003660">
    <property type="entry name" value="HAMP_dom"/>
</dbReference>
<dbReference type="GO" id="GO:0004888">
    <property type="term" value="F:transmembrane signaling receptor activity"/>
    <property type="evidence" value="ECO:0007669"/>
    <property type="project" value="TreeGrafter"/>
</dbReference>
<keyword evidence="10" id="KW-1185">Reference proteome</keyword>